<proteinExistence type="predicted"/>
<sequence length="90" mass="10146">MIQYYIPAPIPKATPEPRHYGTWSLCSIKARIVKIFLRQIYLAIGEDQPVETARKMSTDRPYPLLLKTILPADASTIKILDDDQACITSA</sequence>
<protein>
    <submittedName>
        <fullName evidence="1">Uncharacterized protein</fullName>
    </submittedName>
</protein>
<organism evidence="1 2">
    <name type="scientific">Orbilia javanica</name>
    <dbReference type="NCBI Taxonomy" id="47235"/>
    <lineage>
        <taxon>Eukaryota</taxon>
        <taxon>Fungi</taxon>
        <taxon>Dikarya</taxon>
        <taxon>Ascomycota</taxon>
        <taxon>Pezizomycotina</taxon>
        <taxon>Orbiliomycetes</taxon>
        <taxon>Orbiliales</taxon>
        <taxon>Orbiliaceae</taxon>
        <taxon>Orbilia</taxon>
    </lineage>
</organism>
<dbReference type="AlphaFoldDB" id="A0AAN8MTD4"/>
<dbReference type="EMBL" id="JAVHNR010000003">
    <property type="protein sequence ID" value="KAK6348589.1"/>
    <property type="molecule type" value="Genomic_DNA"/>
</dbReference>
<evidence type="ECO:0000313" key="1">
    <source>
        <dbReference type="EMBL" id="KAK6348589.1"/>
    </source>
</evidence>
<name>A0AAN8MTD4_9PEZI</name>
<accession>A0AAN8MTD4</accession>
<dbReference type="Proteomes" id="UP001313282">
    <property type="component" value="Unassembled WGS sequence"/>
</dbReference>
<keyword evidence="2" id="KW-1185">Reference proteome</keyword>
<reference evidence="1 2" key="1">
    <citation type="submission" date="2019-10" db="EMBL/GenBank/DDBJ databases">
        <authorList>
            <person name="Palmer J.M."/>
        </authorList>
    </citation>
    <scope>NUCLEOTIDE SEQUENCE [LARGE SCALE GENOMIC DNA]</scope>
    <source>
        <strain evidence="1 2">TWF718</strain>
    </source>
</reference>
<evidence type="ECO:0000313" key="2">
    <source>
        <dbReference type="Proteomes" id="UP001313282"/>
    </source>
</evidence>
<comment type="caution">
    <text evidence="1">The sequence shown here is derived from an EMBL/GenBank/DDBJ whole genome shotgun (WGS) entry which is preliminary data.</text>
</comment>
<gene>
    <name evidence="1" type="ORF">TWF718_006377</name>
</gene>